<dbReference type="PANTHER" id="PTHR43096">
    <property type="entry name" value="DNAJ HOMOLOG 1, MITOCHONDRIAL-RELATED"/>
    <property type="match status" value="1"/>
</dbReference>
<dbReference type="PROSITE" id="PS50076">
    <property type="entry name" value="DNAJ_2"/>
    <property type="match status" value="1"/>
</dbReference>
<accession>A0A7S3CSE1</accession>
<gene>
    <name evidence="4" type="ORF">SRAS04492_LOCUS6723</name>
</gene>
<dbReference type="SMART" id="SM00271">
    <property type="entry name" value="DnaJ"/>
    <property type="match status" value="1"/>
</dbReference>
<organism evidence="4">
    <name type="scientific">Strombidium rassoulzadegani</name>
    <dbReference type="NCBI Taxonomy" id="1082188"/>
    <lineage>
        <taxon>Eukaryota</taxon>
        <taxon>Sar</taxon>
        <taxon>Alveolata</taxon>
        <taxon>Ciliophora</taxon>
        <taxon>Intramacronucleata</taxon>
        <taxon>Spirotrichea</taxon>
        <taxon>Oligotrichia</taxon>
        <taxon>Strombidiidae</taxon>
        <taxon>Strombidium</taxon>
    </lineage>
</organism>
<evidence type="ECO:0000256" key="2">
    <source>
        <dbReference type="SAM" id="MobiDB-lite"/>
    </source>
</evidence>
<dbReference type="Pfam" id="PF00226">
    <property type="entry name" value="DnaJ"/>
    <property type="match status" value="1"/>
</dbReference>
<dbReference type="GO" id="GO:0051082">
    <property type="term" value="F:unfolded protein binding"/>
    <property type="evidence" value="ECO:0007669"/>
    <property type="project" value="TreeGrafter"/>
</dbReference>
<dbReference type="PRINTS" id="PR00625">
    <property type="entry name" value="JDOMAIN"/>
</dbReference>
<dbReference type="InterPro" id="IPR036869">
    <property type="entry name" value="J_dom_sf"/>
</dbReference>
<dbReference type="SUPFAM" id="SSF46565">
    <property type="entry name" value="Chaperone J-domain"/>
    <property type="match status" value="1"/>
</dbReference>
<dbReference type="Gene3D" id="1.10.287.110">
    <property type="entry name" value="DnaJ domain"/>
    <property type="match status" value="1"/>
</dbReference>
<dbReference type="AlphaFoldDB" id="A0A7S3CSE1"/>
<evidence type="ECO:0000256" key="1">
    <source>
        <dbReference type="ARBA" id="ARBA00023186"/>
    </source>
</evidence>
<feature type="region of interest" description="Disordered" evidence="2">
    <location>
        <begin position="139"/>
        <end position="165"/>
    </location>
</feature>
<sequence length="351" mass="40761">MISNVARNLLRLSLRPQQTKAAPAFLRANALFPQQQARAFAAAPLSSVKLEKNYYDVLGVPSFATNEQIKDAYRRLAKKHHPDVRSQLNLDPEQASLHDPDVEKFREVVEAYQVLSVSESRANFDLQLKRNPFAFAAEQSAQESGVEEQERPLSPHSKPKRGSYAETRLAELKEEREKYNANDLGYYNGGVPRRNRGAVRGSAMMPPNFFHSPHVHNFVHYQHPDSARVTSEDSLKFKHFMGTDKADFQRTMPAHPMHYDSDFNYSKERKFWLRVLLGMFFVTYAQRKYNVEKDRARMTERLSGYQHYPAHHFHNRGGVIVLKDFVGFEKYYQNADALSAWYRKVYPNQMR</sequence>
<feature type="domain" description="J" evidence="3">
    <location>
        <begin position="53"/>
        <end position="128"/>
    </location>
</feature>
<dbReference type="InterPro" id="IPR001623">
    <property type="entry name" value="DnaJ_domain"/>
</dbReference>
<reference evidence="4" key="1">
    <citation type="submission" date="2021-01" db="EMBL/GenBank/DDBJ databases">
        <authorList>
            <person name="Corre E."/>
            <person name="Pelletier E."/>
            <person name="Niang G."/>
            <person name="Scheremetjew M."/>
            <person name="Finn R."/>
            <person name="Kale V."/>
            <person name="Holt S."/>
            <person name="Cochrane G."/>
            <person name="Meng A."/>
            <person name="Brown T."/>
            <person name="Cohen L."/>
        </authorList>
    </citation>
    <scope>NUCLEOTIDE SEQUENCE</scope>
    <source>
        <strain evidence="4">Ras09</strain>
    </source>
</reference>
<dbReference type="EMBL" id="HBIA01013282">
    <property type="protein sequence ID" value="CAE0234916.1"/>
    <property type="molecule type" value="Transcribed_RNA"/>
</dbReference>
<keyword evidence="1" id="KW-0143">Chaperone</keyword>
<proteinExistence type="predicted"/>
<dbReference type="PANTHER" id="PTHR43096:SF52">
    <property type="entry name" value="DNAJ HOMOLOG 1, MITOCHONDRIAL-RELATED"/>
    <property type="match status" value="1"/>
</dbReference>
<name>A0A7S3CSE1_9SPIT</name>
<evidence type="ECO:0000313" key="4">
    <source>
        <dbReference type="EMBL" id="CAE0234916.1"/>
    </source>
</evidence>
<evidence type="ECO:0000259" key="3">
    <source>
        <dbReference type="PROSITE" id="PS50076"/>
    </source>
</evidence>
<dbReference type="CDD" id="cd06257">
    <property type="entry name" value="DnaJ"/>
    <property type="match status" value="1"/>
</dbReference>
<dbReference type="GO" id="GO:0042026">
    <property type="term" value="P:protein refolding"/>
    <property type="evidence" value="ECO:0007669"/>
    <property type="project" value="TreeGrafter"/>
</dbReference>
<dbReference type="GO" id="GO:0005737">
    <property type="term" value="C:cytoplasm"/>
    <property type="evidence" value="ECO:0007669"/>
    <property type="project" value="TreeGrafter"/>
</dbReference>
<protein>
    <recommendedName>
        <fullName evidence="3">J domain-containing protein</fullName>
    </recommendedName>
</protein>